<reference evidence="1 2" key="1">
    <citation type="submission" date="2019-03" db="EMBL/GenBank/DDBJ databases">
        <title>Single cell metagenomics reveals metabolic interactions within the superorganism composed of flagellate Streblomastix strix and complex community of Bacteroidetes bacteria on its surface.</title>
        <authorList>
            <person name="Treitli S.C."/>
            <person name="Kolisko M."/>
            <person name="Husnik F."/>
            <person name="Keeling P."/>
            <person name="Hampl V."/>
        </authorList>
    </citation>
    <scope>NUCLEOTIDE SEQUENCE [LARGE SCALE GENOMIC DNA]</scope>
    <source>
        <strain evidence="1">ST1C</strain>
    </source>
</reference>
<name>A0A5J4WW73_9EUKA</name>
<protein>
    <submittedName>
        <fullName evidence="1">Uncharacterized protein</fullName>
    </submittedName>
</protein>
<evidence type="ECO:0000313" key="2">
    <source>
        <dbReference type="Proteomes" id="UP000324800"/>
    </source>
</evidence>
<dbReference type="EMBL" id="SNRW01000796">
    <property type="protein sequence ID" value="KAA6399221.1"/>
    <property type="molecule type" value="Genomic_DNA"/>
</dbReference>
<evidence type="ECO:0000313" key="1">
    <source>
        <dbReference type="EMBL" id="KAA6399221.1"/>
    </source>
</evidence>
<gene>
    <name evidence="1" type="ORF">EZS28_005256</name>
</gene>
<proteinExistence type="predicted"/>
<dbReference type="AlphaFoldDB" id="A0A5J4WW73"/>
<dbReference type="Proteomes" id="UP000324800">
    <property type="component" value="Unassembled WGS sequence"/>
</dbReference>
<comment type="caution">
    <text evidence="1">The sequence shown here is derived from an EMBL/GenBank/DDBJ whole genome shotgun (WGS) entry which is preliminary data.</text>
</comment>
<accession>A0A5J4WW73</accession>
<sequence>MKEGNQHSKRIEESIWSEHQQLAGADEERQKCRQPWEKFLPSRAFKPTPAYSVRNAKQRGGIPTNYILELICTSYSFFSFSPQKLRILIVGHDTKTFNLCLMALQAHFPIV</sequence>
<organism evidence="1 2">
    <name type="scientific">Streblomastix strix</name>
    <dbReference type="NCBI Taxonomy" id="222440"/>
    <lineage>
        <taxon>Eukaryota</taxon>
        <taxon>Metamonada</taxon>
        <taxon>Preaxostyla</taxon>
        <taxon>Oxymonadida</taxon>
        <taxon>Streblomastigidae</taxon>
        <taxon>Streblomastix</taxon>
    </lineage>
</organism>